<organism evidence="1 2">
    <name type="scientific">Sinorhizobium medicae</name>
    <dbReference type="NCBI Taxonomy" id="110321"/>
    <lineage>
        <taxon>Bacteria</taxon>
        <taxon>Pseudomonadati</taxon>
        <taxon>Pseudomonadota</taxon>
        <taxon>Alphaproteobacteria</taxon>
        <taxon>Hyphomicrobiales</taxon>
        <taxon>Rhizobiaceae</taxon>
        <taxon>Sinorhizobium/Ensifer group</taxon>
        <taxon>Sinorhizobium</taxon>
    </lineage>
</organism>
<dbReference type="AlphaFoldDB" id="A0A508WZE9"/>
<proteinExistence type="predicted"/>
<reference evidence="1 2" key="1">
    <citation type="submission" date="2019-06" db="EMBL/GenBank/DDBJ databases">
        <authorList>
            <person name="Le Quere A."/>
            <person name="Colella S."/>
        </authorList>
    </citation>
    <scope>NUCLEOTIDE SEQUENCE [LARGE SCALE GENOMIC DNA]</scope>
    <source>
        <strain evidence="1">EmedicaeMD41</strain>
    </source>
</reference>
<gene>
    <name evidence="1" type="ORF">EMEDMD4_240006</name>
</gene>
<name>A0A508WZE9_9HYPH</name>
<accession>A0A508WZE9</accession>
<dbReference type="Proteomes" id="UP000507954">
    <property type="component" value="Unassembled WGS sequence"/>
</dbReference>
<dbReference type="EMBL" id="CABFNB010000089">
    <property type="protein sequence ID" value="VTZ61063.1"/>
    <property type="molecule type" value="Genomic_DNA"/>
</dbReference>
<evidence type="ECO:0000313" key="2">
    <source>
        <dbReference type="Proteomes" id="UP000507954"/>
    </source>
</evidence>
<evidence type="ECO:0000313" key="1">
    <source>
        <dbReference type="EMBL" id="VTZ61063.1"/>
    </source>
</evidence>
<protein>
    <submittedName>
        <fullName evidence="1">Uncharacterized protein</fullName>
    </submittedName>
</protein>
<sequence length="23" mass="2587">MRVGLDAVALSGVPLYFFAQYLR</sequence>